<dbReference type="GO" id="GO:0006357">
    <property type="term" value="P:regulation of transcription by RNA polymerase II"/>
    <property type="evidence" value="ECO:0007669"/>
    <property type="project" value="InterPro"/>
</dbReference>
<comment type="similarity">
    <text evidence="2 10">Belongs to the Mediator complex subunit 7 family.</text>
</comment>
<keyword evidence="11" id="KW-0175">Coiled coil</keyword>
<dbReference type="GO" id="GO:0016592">
    <property type="term" value="C:mediator complex"/>
    <property type="evidence" value="ECO:0007669"/>
    <property type="project" value="InterPro"/>
</dbReference>
<evidence type="ECO:0000256" key="8">
    <source>
        <dbReference type="ARBA" id="ARBA00023242"/>
    </source>
</evidence>
<comment type="subunit">
    <text evidence="3 10">Component of the Mediator complex.</text>
</comment>
<dbReference type="GO" id="GO:0070847">
    <property type="term" value="C:core mediator complex"/>
    <property type="evidence" value="ECO:0007669"/>
    <property type="project" value="TreeGrafter"/>
</dbReference>
<reference evidence="13" key="1">
    <citation type="submission" date="2021-07" db="EMBL/GenBank/DDBJ databases">
        <authorList>
            <person name="Branca A.L. A."/>
        </authorList>
    </citation>
    <scope>NUCLEOTIDE SEQUENCE</scope>
</reference>
<dbReference type="InterPro" id="IPR044888">
    <property type="entry name" value="Mediatior_Med7_sf"/>
</dbReference>
<evidence type="ECO:0000256" key="11">
    <source>
        <dbReference type="SAM" id="Coils"/>
    </source>
</evidence>
<dbReference type="GO" id="GO:0003712">
    <property type="term" value="F:transcription coregulator activity"/>
    <property type="evidence" value="ECO:0007669"/>
    <property type="project" value="InterPro"/>
</dbReference>
<evidence type="ECO:0000256" key="6">
    <source>
        <dbReference type="ARBA" id="ARBA00023159"/>
    </source>
</evidence>
<proteinExistence type="inferred from homology"/>
<evidence type="ECO:0000256" key="5">
    <source>
        <dbReference type="ARBA" id="ARBA00023015"/>
    </source>
</evidence>
<dbReference type="AlphaFoldDB" id="A0A9W4HDQ1"/>
<name>A0A9W4HDQ1_PENNA</name>
<keyword evidence="7 10" id="KW-0804">Transcription</keyword>
<dbReference type="OrthoDB" id="10253553at2759"/>
<organism evidence="13 14">
    <name type="scientific">Penicillium nalgiovense</name>
    <dbReference type="NCBI Taxonomy" id="60175"/>
    <lineage>
        <taxon>Eukaryota</taxon>
        <taxon>Fungi</taxon>
        <taxon>Dikarya</taxon>
        <taxon>Ascomycota</taxon>
        <taxon>Pezizomycotina</taxon>
        <taxon>Eurotiomycetes</taxon>
        <taxon>Eurotiomycetidae</taxon>
        <taxon>Eurotiales</taxon>
        <taxon>Aspergillaceae</taxon>
        <taxon>Penicillium</taxon>
    </lineage>
</organism>
<evidence type="ECO:0000256" key="4">
    <source>
        <dbReference type="ARBA" id="ARBA00020631"/>
    </source>
</evidence>
<evidence type="ECO:0000313" key="14">
    <source>
        <dbReference type="Proteomes" id="UP001153461"/>
    </source>
</evidence>
<gene>
    <name evidence="13" type="ORF">PNAL_LOCUS1271</name>
</gene>
<dbReference type="Pfam" id="PF05983">
    <property type="entry name" value="Med7"/>
    <property type="match status" value="1"/>
</dbReference>
<protein>
    <recommendedName>
        <fullName evidence="4 10">Mediator of RNA polymerase II transcription subunit 7</fullName>
    </recommendedName>
</protein>
<evidence type="ECO:0000256" key="10">
    <source>
        <dbReference type="RuleBase" id="RU364060"/>
    </source>
</evidence>
<accession>A0A9W4HDQ1</accession>
<evidence type="ECO:0000256" key="1">
    <source>
        <dbReference type="ARBA" id="ARBA00004123"/>
    </source>
</evidence>
<evidence type="ECO:0000256" key="7">
    <source>
        <dbReference type="ARBA" id="ARBA00023163"/>
    </source>
</evidence>
<dbReference type="EMBL" id="CAJVNV010000033">
    <property type="protein sequence ID" value="CAG7979186.1"/>
    <property type="molecule type" value="Genomic_DNA"/>
</dbReference>
<keyword evidence="5 10" id="KW-0805">Transcription regulation</keyword>
<comment type="function">
    <text evidence="9">Component of the Mediator complex, a coactivator involved in the regulated transcription of nearly all RNA polymerase II-dependent genes. Mediator functions as a bridge to convey information from gene-specific regulatory proteins to the basal RNA polymerase II transcription machinery. Mediator is recruited to promoters by direct interactions with regulatory proteins and serves as a scaffold for the assembly of a functional preinitiation complex with RNA polymerase II and the general transcription factors.</text>
</comment>
<dbReference type="PANTHER" id="PTHR21428:SF11">
    <property type="entry name" value="MEDIATOR OF RNA POLYMERASE II TRANSCRIPTION SUBUNIT 7"/>
    <property type="match status" value="1"/>
</dbReference>
<dbReference type="SUPFAM" id="SSF140718">
    <property type="entry name" value="Mediator hinge subcomplex-like"/>
    <property type="match status" value="1"/>
</dbReference>
<evidence type="ECO:0000313" key="13">
    <source>
        <dbReference type="EMBL" id="CAG7979186.1"/>
    </source>
</evidence>
<dbReference type="Proteomes" id="UP001153461">
    <property type="component" value="Unassembled WGS sequence"/>
</dbReference>
<dbReference type="PANTHER" id="PTHR21428">
    <property type="entry name" value="MEDIATOR OF RNA POLYMERASE II TRANSCRIPTION SUBUNIT 7"/>
    <property type="match status" value="1"/>
</dbReference>
<dbReference type="InterPro" id="IPR037212">
    <property type="entry name" value="Med7/Med21-like"/>
</dbReference>
<dbReference type="Gene3D" id="6.10.140.1520">
    <property type="match status" value="1"/>
</dbReference>
<dbReference type="Gene3D" id="6.10.140.200">
    <property type="match status" value="1"/>
</dbReference>
<keyword evidence="8 10" id="KW-0539">Nucleus</keyword>
<comment type="caution">
    <text evidence="13">The sequence shown here is derived from an EMBL/GenBank/DDBJ whole genome shotgun (WGS) entry which is preliminary data.</text>
</comment>
<comment type="subcellular location">
    <subcellularLocation>
        <location evidence="1 10">Nucleus</location>
    </subcellularLocation>
</comment>
<dbReference type="InterPro" id="IPR009244">
    <property type="entry name" value="Mediatior_Med7"/>
</dbReference>
<evidence type="ECO:0000256" key="3">
    <source>
        <dbReference type="ARBA" id="ARBA00011837"/>
    </source>
</evidence>
<keyword evidence="6 10" id="KW-0010">Activator</keyword>
<sequence>MADTNQQRAVTAAFASLPPLWEHFTRENLDRLEQIKTEASTDKNGDPDCKKELTPSELPRFRSASRATLLGTTRDPDRTVLHLSITLLPSLKEQGIEQLYPDPVTDPEQDTPKPSPPLNHAYYFLKISKSLLLNFLEFVGILSVSPEQFESKVEDMRNLFINAHHFLNLYRPHQARESLIMMLEEQLARSKEEINRMEMFKADIEITLNQLEAEGKQIGSAAQTEGVC</sequence>
<evidence type="ECO:0000256" key="9">
    <source>
        <dbReference type="ARBA" id="ARBA00025687"/>
    </source>
</evidence>
<feature type="coiled-coil region" evidence="11">
    <location>
        <begin position="180"/>
        <end position="214"/>
    </location>
</feature>
<evidence type="ECO:0000256" key="12">
    <source>
        <dbReference type="SAM" id="MobiDB-lite"/>
    </source>
</evidence>
<feature type="region of interest" description="Disordered" evidence="12">
    <location>
        <begin position="33"/>
        <end position="54"/>
    </location>
</feature>
<evidence type="ECO:0000256" key="2">
    <source>
        <dbReference type="ARBA" id="ARBA00009994"/>
    </source>
</evidence>